<keyword evidence="1" id="KW-0175">Coiled coil</keyword>
<accession>A0ABQ5ACS0</accession>
<evidence type="ECO:0000313" key="3">
    <source>
        <dbReference type="EMBL" id="GJT00131.1"/>
    </source>
</evidence>
<reference evidence="3" key="1">
    <citation type="journal article" date="2022" name="Int. J. Mol. Sci.">
        <title>Draft Genome of Tanacetum Coccineum: Genomic Comparison of Closely Related Tanacetum-Family Plants.</title>
        <authorList>
            <person name="Yamashiro T."/>
            <person name="Shiraishi A."/>
            <person name="Nakayama K."/>
            <person name="Satake H."/>
        </authorList>
    </citation>
    <scope>NUCLEOTIDE SEQUENCE</scope>
</reference>
<evidence type="ECO:0000313" key="4">
    <source>
        <dbReference type="Proteomes" id="UP001151760"/>
    </source>
</evidence>
<comment type="caution">
    <text evidence="3">The sequence shown here is derived from an EMBL/GenBank/DDBJ whole genome shotgun (WGS) entry which is preliminary data.</text>
</comment>
<evidence type="ECO:0000256" key="1">
    <source>
        <dbReference type="SAM" id="Coils"/>
    </source>
</evidence>
<sequence>MNELSKTSSRLEQRCISLELELQHNKESFQKDKPCENQDAPEFREFFIINELKAHLQAKDTTINNLKKHIQELKGKSVIDCSESMSKSKVLSPIVHLVLEPLSPKHKNNREAHVDYIRISKENADTRRDIVEQARILNPLDSALAYACMYTKQIQELLVCVSNTCPSSPLKSEKLVAITPMNKAKKVTFANTSATSENNTQKQVDVHTTQTTNKPLVHSTNVKCSTNVSRSKPQGETKSTRIMQPLSSNQKYQRVEAHTRKAKSSMDKENSMSKSVCSTCKNAYLMRIMTCVW</sequence>
<keyword evidence="4" id="KW-1185">Reference proteome</keyword>
<feature type="compositionally biased region" description="Polar residues" evidence="2">
    <location>
        <begin position="190"/>
        <end position="232"/>
    </location>
</feature>
<proteinExistence type="predicted"/>
<dbReference type="Proteomes" id="UP001151760">
    <property type="component" value="Unassembled WGS sequence"/>
</dbReference>
<feature type="region of interest" description="Disordered" evidence="2">
    <location>
        <begin position="190"/>
        <end position="253"/>
    </location>
</feature>
<organism evidence="3 4">
    <name type="scientific">Tanacetum coccineum</name>
    <dbReference type="NCBI Taxonomy" id="301880"/>
    <lineage>
        <taxon>Eukaryota</taxon>
        <taxon>Viridiplantae</taxon>
        <taxon>Streptophyta</taxon>
        <taxon>Embryophyta</taxon>
        <taxon>Tracheophyta</taxon>
        <taxon>Spermatophyta</taxon>
        <taxon>Magnoliopsida</taxon>
        <taxon>eudicotyledons</taxon>
        <taxon>Gunneridae</taxon>
        <taxon>Pentapetalae</taxon>
        <taxon>asterids</taxon>
        <taxon>campanulids</taxon>
        <taxon>Asterales</taxon>
        <taxon>Asteraceae</taxon>
        <taxon>Asteroideae</taxon>
        <taxon>Anthemideae</taxon>
        <taxon>Anthemidinae</taxon>
        <taxon>Tanacetum</taxon>
    </lineage>
</organism>
<name>A0ABQ5ACS0_9ASTR</name>
<feature type="coiled-coil region" evidence="1">
    <location>
        <begin position="49"/>
        <end position="76"/>
    </location>
</feature>
<gene>
    <name evidence="3" type="ORF">Tco_0821300</name>
</gene>
<dbReference type="EMBL" id="BQNB010012171">
    <property type="protein sequence ID" value="GJT00131.1"/>
    <property type="molecule type" value="Genomic_DNA"/>
</dbReference>
<evidence type="ECO:0000256" key="2">
    <source>
        <dbReference type="SAM" id="MobiDB-lite"/>
    </source>
</evidence>
<protein>
    <submittedName>
        <fullName evidence="3">Uncharacterized protein</fullName>
    </submittedName>
</protein>
<feature type="compositionally biased region" description="Polar residues" evidence="2">
    <location>
        <begin position="240"/>
        <end position="252"/>
    </location>
</feature>
<reference evidence="3" key="2">
    <citation type="submission" date="2022-01" db="EMBL/GenBank/DDBJ databases">
        <authorList>
            <person name="Yamashiro T."/>
            <person name="Shiraishi A."/>
            <person name="Satake H."/>
            <person name="Nakayama K."/>
        </authorList>
    </citation>
    <scope>NUCLEOTIDE SEQUENCE</scope>
</reference>